<dbReference type="AlphaFoldDB" id="A0A917WLD9"/>
<feature type="region of interest" description="Disordered" evidence="1">
    <location>
        <begin position="1"/>
        <end position="90"/>
    </location>
</feature>
<evidence type="ECO:0000313" key="3">
    <source>
        <dbReference type="EMBL" id="GGM12808.1"/>
    </source>
</evidence>
<reference evidence="3" key="2">
    <citation type="submission" date="2020-09" db="EMBL/GenBank/DDBJ databases">
        <authorList>
            <person name="Sun Q."/>
            <person name="Zhou Y."/>
        </authorList>
    </citation>
    <scope>NUCLEOTIDE SEQUENCE</scope>
    <source>
        <strain evidence="3">CGMCC 4.7308</strain>
    </source>
</reference>
<sequence>MTSAARPPGDAADPAPAGPGTADRVTAGPAGSAPPTDPATRDDAAQAAAVDTPAVDAPVAAAATPQDASGTGTSVAPDAVRRPARVARPTEPVADQSVWLRFFDDGGRLTVMPAKLSRRLAVLDVISARFVPGVRYTEPEVNIELRALFDDYVSLRRELVDHGFLDRADGWYWRSGGSVDV</sequence>
<organism evidence="3 4">
    <name type="scientific">Nakamurella endophytica</name>
    <dbReference type="NCBI Taxonomy" id="1748367"/>
    <lineage>
        <taxon>Bacteria</taxon>
        <taxon>Bacillati</taxon>
        <taxon>Actinomycetota</taxon>
        <taxon>Actinomycetes</taxon>
        <taxon>Nakamurellales</taxon>
        <taxon>Nakamurellaceae</taxon>
        <taxon>Nakamurella</taxon>
    </lineage>
</organism>
<proteinExistence type="predicted"/>
<evidence type="ECO:0000259" key="2">
    <source>
        <dbReference type="Pfam" id="PF09860"/>
    </source>
</evidence>
<dbReference type="RefSeq" id="WP_229674594.1">
    <property type="nucleotide sequence ID" value="NZ_BMNA01000010.1"/>
</dbReference>
<gene>
    <name evidence="3" type="ORF">GCM10011594_35910</name>
</gene>
<dbReference type="EMBL" id="BMNA01000010">
    <property type="protein sequence ID" value="GGM12808.1"/>
    <property type="molecule type" value="Genomic_DNA"/>
</dbReference>
<name>A0A917WLD9_9ACTN</name>
<feature type="compositionally biased region" description="Low complexity" evidence="1">
    <location>
        <begin position="45"/>
        <end position="68"/>
    </location>
</feature>
<dbReference type="Pfam" id="PF09860">
    <property type="entry name" value="DUF2087"/>
    <property type="match status" value="1"/>
</dbReference>
<comment type="caution">
    <text evidence="3">The sequence shown here is derived from an EMBL/GenBank/DDBJ whole genome shotgun (WGS) entry which is preliminary data.</text>
</comment>
<keyword evidence="4" id="KW-1185">Reference proteome</keyword>
<evidence type="ECO:0000256" key="1">
    <source>
        <dbReference type="SAM" id="MobiDB-lite"/>
    </source>
</evidence>
<dbReference type="Proteomes" id="UP000655208">
    <property type="component" value="Unassembled WGS sequence"/>
</dbReference>
<reference evidence="3" key="1">
    <citation type="journal article" date="2014" name="Int. J. Syst. Evol. Microbiol.">
        <title>Complete genome sequence of Corynebacterium casei LMG S-19264T (=DSM 44701T), isolated from a smear-ripened cheese.</title>
        <authorList>
            <consortium name="US DOE Joint Genome Institute (JGI-PGF)"/>
            <person name="Walter F."/>
            <person name="Albersmeier A."/>
            <person name="Kalinowski J."/>
            <person name="Ruckert C."/>
        </authorList>
    </citation>
    <scope>NUCLEOTIDE SEQUENCE</scope>
    <source>
        <strain evidence="3">CGMCC 4.7308</strain>
    </source>
</reference>
<accession>A0A917WLD9</accession>
<evidence type="ECO:0000313" key="4">
    <source>
        <dbReference type="Proteomes" id="UP000655208"/>
    </source>
</evidence>
<feature type="domain" description="DUF2087" evidence="2">
    <location>
        <begin position="108"/>
        <end position="174"/>
    </location>
</feature>
<protein>
    <recommendedName>
        <fullName evidence="2">DUF2087 domain-containing protein</fullName>
    </recommendedName>
</protein>
<feature type="compositionally biased region" description="Low complexity" evidence="1">
    <location>
        <begin position="1"/>
        <end position="23"/>
    </location>
</feature>
<dbReference type="InterPro" id="IPR018656">
    <property type="entry name" value="DUF2087"/>
</dbReference>